<reference evidence="2 3" key="1">
    <citation type="submission" date="2015-11" db="EMBL/GenBank/DDBJ databases">
        <title>Ensifer anhuiense sp. nov., an effective nitrogen fixation bacterium with Glycine soja.</title>
        <authorList>
            <person name="Yan H."/>
            <person name="Chen W."/>
        </authorList>
    </citation>
    <scope>NUCLEOTIDE SEQUENCE [LARGE SCALE GENOMIC DNA]</scope>
    <source>
        <strain evidence="2 3">LMG 7837</strain>
    </source>
</reference>
<dbReference type="Pfam" id="PF07883">
    <property type="entry name" value="Cupin_2"/>
    <property type="match status" value="1"/>
</dbReference>
<dbReference type="Gene3D" id="2.60.120.10">
    <property type="entry name" value="Jelly Rolls"/>
    <property type="match status" value="1"/>
</dbReference>
<gene>
    <name evidence="2" type="ORF">ATB98_05435</name>
</gene>
<dbReference type="OrthoDB" id="9802489at2"/>
<dbReference type="EMBL" id="LNQB01000093">
    <property type="protein sequence ID" value="OAP38808.1"/>
    <property type="molecule type" value="Genomic_DNA"/>
</dbReference>
<keyword evidence="3" id="KW-1185">Reference proteome</keyword>
<proteinExistence type="predicted"/>
<dbReference type="PANTHER" id="PTHR43698:SF1">
    <property type="entry name" value="BLL4564 PROTEIN"/>
    <property type="match status" value="1"/>
</dbReference>
<dbReference type="SUPFAM" id="SSF51182">
    <property type="entry name" value="RmlC-like cupins"/>
    <property type="match status" value="1"/>
</dbReference>
<dbReference type="InterPro" id="IPR013096">
    <property type="entry name" value="Cupin_2"/>
</dbReference>
<dbReference type="PANTHER" id="PTHR43698">
    <property type="entry name" value="RIBD C-TERMINAL DOMAIN CONTAINING PROTEIN"/>
    <property type="match status" value="1"/>
</dbReference>
<dbReference type="InterPro" id="IPR047263">
    <property type="entry name" value="HNL-like_cupin"/>
</dbReference>
<dbReference type="AlphaFoldDB" id="A0A178XU45"/>
<dbReference type="CDD" id="cd02233">
    <property type="entry name" value="cupin_HNL-like"/>
    <property type="match status" value="1"/>
</dbReference>
<dbReference type="InterPro" id="IPR014710">
    <property type="entry name" value="RmlC-like_jellyroll"/>
</dbReference>
<name>A0A178XU45_SINSA</name>
<dbReference type="RefSeq" id="WP_066878251.1">
    <property type="nucleotide sequence ID" value="NZ_LNQB01000093.1"/>
</dbReference>
<feature type="domain" description="Cupin type-2" evidence="1">
    <location>
        <begin position="41"/>
        <end position="104"/>
    </location>
</feature>
<evidence type="ECO:0000259" key="1">
    <source>
        <dbReference type="Pfam" id="PF07883"/>
    </source>
</evidence>
<comment type="caution">
    <text evidence="2">The sequence shown here is derived from an EMBL/GenBank/DDBJ whole genome shotgun (WGS) entry which is preliminary data.</text>
</comment>
<evidence type="ECO:0000313" key="3">
    <source>
        <dbReference type="Proteomes" id="UP000078507"/>
    </source>
</evidence>
<dbReference type="STRING" id="36856.ATB98_05435"/>
<sequence length="132" mass="14461">MEIFECGSRPSLRGPAEYFDGMVRQDPVFEAPAPARVRVVTVTFEPGARTAWHTHPLGQTLIVTAGRGLAQSWGGELREIRAGDVVWFPPGEKHWHGAAADTGMTHIAIQEALDGKAVDWLEHVTDEQYGGE</sequence>
<accession>A0A178XU45</accession>
<dbReference type="InterPro" id="IPR011051">
    <property type="entry name" value="RmlC_Cupin_sf"/>
</dbReference>
<organism evidence="2 3">
    <name type="scientific">Sinorhizobium saheli</name>
    <dbReference type="NCBI Taxonomy" id="36856"/>
    <lineage>
        <taxon>Bacteria</taxon>
        <taxon>Pseudomonadati</taxon>
        <taxon>Pseudomonadota</taxon>
        <taxon>Alphaproteobacteria</taxon>
        <taxon>Hyphomicrobiales</taxon>
        <taxon>Rhizobiaceae</taxon>
        <taxon>Sinorhizobium/Ensifer group</taxon>
        <taxon>Sinorhizobium</taxon>
    </lineage>
</organism>
<evidence type="ECO:0000313" key="2">
    <source>
        <dbReference type="EMBL" id="OAP38808.1"/>
    </source>
</evidence>
<protein>
    <submittedName>
        <fullName evidence="2">Cupin</fullName>
    </submittedName>
</protein>
<dbReference type="Proteomes" id="UP000078507">
    <property type="component" value="Unassembled WGS sequence"/>
</dbReference>